<sequence length="73" mass="7518">MNFRTALFIIAITLGVSRACTPGQYACSNPQPDGHWIGLAQCASDGVTVVQLGTCQAGTHCEHAGAGVVCARN</sequence>
<evidence type="ECO:0000313" key="2">
    <source>
        <dbReference type="EMBL" id="KAF9522464.1"/>
    </source>
</evidence>
<name>A0A9P6E4L8_9AGAR</name>
<evidence type="ECO:0000313" key="3">
    <source>
        <dbReference type="Proteomes" id="UP000807306"/>
    </source>
</evidence>
<feature type="signal peptide" evidence="1">
    <location>
        <begin position="1"/>
        <end position="19"/>
    </location>
</feature>
<organism evidence="2 3">
    <name type="scientific">Crepidotus variabilis</name>
    <dbReference type="NCBI Taxonomy" id="179855"/>
    <lineage>
        <taxon>Eukaryota</taxon>
        <taxon>Fungi</taxon>
        <taxon>Dikarya</taxon>
        <taxon>Basidiomycota</taxon>
        <taxon>Agaricomycotina</taxon>
        <taxon>Agaricomycetes</taxon>
        <taxon>Agaricomycetidae</taxon>
        <taxon>Agaricales</taxon>
        <taxon>Agaricineae</taxon>
        <taxon>Crepidotaceae</taxon>
        <taxon>Crepidotus</taxon>
    </lineage>
</organism>
<protein>
    <submittedName>
        <fullName evidence="2">Uncharacterized protein</fullName>
    </submittedName>
</protein>
<gene>
    <name evidence="2" type="ORF">CPB83DRAFT_864445</name>
</gene>
<evidence type="ECO:0000256" key="1">
    <source>
        <dbReference type="SAM" id="SignalP"/>
    </source>
</evidence>
<feature type="chain" id="PRO_5040190049" evidence="1">
    <location>
        <begin position="20"/>
        <end position="73"/>
    </location>
</feature>
<dbReference type="EMBL" id="MU157945">
    <property type="protein sequence ID" value="KAF9522464.1"/>
    <property type="molecule type" value="Genomic_DNA"/>
</dbReference>
<keyword evidence="3" id="KW-1185">Reference proteome</keyword>
<dbReference type="AlphaFoldDB" id="A0A9P6E4L8"/>
<dbReference type="Proteomes" id="UP000807306">
    <property type="component" value="Unassembled WGS sequence"/>
</dbReference>
<proteinExistence type="predicted"/>
<accession>A0A9P6E4L8</accession>
<reference evidence="2" key="1">
    <citation type="submission" date="2020-11" db="EMBL/GenBank/DDBJ databases">
        <authorList>
            <consortium name="DOE Joint Genome Institute"/>
            <person name="Ahrendt S."/>
            <person name="Riley R."/>
            <person name="Andreopoulos W."/>
            <person name="Labutti K."/>
            <person name="Pangilinan J."/>
            <person name="Ruiz-Duenas F.J."/>
            <person name="Barrasa J.M."/>
            <person name="Sanchez-Garcia M."/>
            <person name="Camarero S."/>
            <person name="Miyauchi S."/>
            <person name="Serrano A."/>
            <person name="Linde D."/>
            <person name="Babiker R."/>
            <person name="Drula E."/>
            <person name="Ayuso-Fernandez I."/>
            <person name="Pacheco R."/>
            <person name="Padilla G."/>
            <person name="Ferreira P."/>
            <person name="Barriuso J."/>
            <person name="Kellner H."/>
            <person name="Castanera R."/>
            <person name="Alfaro M."/>
            <person name="Ramirez L."/>
            <person name="Pisabarro A.G."/>
            <person name="Kuo A."/>
            <person name="Tritt A."/>
            <person name="Lipzen A."/>
            <person name="He G."/>
            <person name="Yan M."/>
            <person name="Ng V."/>
            <person name="Cullen D."/>
            <person name="Martin F."/>
            <person name="Rosso M.-N."/>
            <person name="Henrissat B."/>
            <person name="Hibbett D."/>
            <person name="Martinez A.T."/>
            <person name="Grigoriev I.V."/>
        </authorList>
    </citation>
    <scope>NUCLEOTIDE SEQUENCE</scope>
    <source>
        <strain evidence="2">CBS 506.95</strain>
    </source>
</reference>
<keyword evidence="1" id="KW-0732">Signal</keyword>
<comment type="caution">
    <text evidence="2">The sequence shown here is derived from an EMBL/GenBank/DDBJ whole genome shotgun (WGS) entry which is preliminary data.</text>
</comment>